<keyword evidence="4 5" id="KW-0808">Transferase</keyword>
<dbReference type="InterPro" id="IPR035965">
    <property type="entry name" value="PAS-like_dom_sf"/>
</dbReference>
<dbReference type="InterPro" id="IPR036890">
    <property type="entry name" value="HATPase_C_sf"/>
</dbReference>
<dbReference type="Gene3D" id="3.30.450.20">
    <property type="entry name" value="PAS domain"/>
    <property type="match status" value="1"/>
</dbReference>
<reference evidence="6" key="1">
    <citation type="submission" date="2015-05" db="EMBL/GenBank/DDBJ databases">
        <title>Draft genome sequencing of a biphenyl-degrading bacterium, Pseudomonas balearica KF707 (=NBRC110670).</title>
        <authorList>
            <person name="Kimura N."/>
            <person name="Hirose J."/>
            <person name="Watanabe T."/>
            <person name="Suenaga H."/>
            <person name="Fujihara H."/>
            <person name="Noguchi M."/>
            <person name="Hashimoto M."/>
            <person name="Shimodaira J."/>
            <person name="Tsuchikane K."/>
            <person name="Hosoyama A."/>
            <person name="Yamazoe A."/>
            <person name="Fujita N."/>
            <person name="Furukawa K."/>
        </authorList>
    </citation>
    <scope>NUCLEOTIDE SEQUENCE [LARGE SCALE GENOMIC DNA]</scope>
    <source>
        <strain evidence="6">DSM 10086 / NBRC 110670 / KF707</strain>
    </source>
</reference>
<dbReference type="SMART" id="SM00091">
    <property type="entry name" value="PAS"/>
    <property type="match status" value="1"/>
</dbReference>
<dbReference type="SUPFAM" id="SSF55785">
    <property type="entry name" value="PYP-like sensor domain (PAS domain)"/>
    <property type="match status" value="1"/>
</dbReference>
<name>L8MBR6_METFU</name>
<evidence type="ECO:0000313" key="5">
    <source>
        <dbReference type="EMBL" id="BAU73925.1"/>
    </source>
</evidence>
<dbReference type="Pfam" id="PF02518">
    <property type="entry name" value="HATPase_c"/>
    <property type="match status" value="1"/>
</dbReference>
<dbReference type="InterPro" id="IPR036097">
    <property type="entry name" value="HisK_dim/P_sf"/>
</dbReference>
<dbReference type="EMBL" id="AP014862">
    <property type="protein sequence ID" value="BAU73925.1"/>
    <property type="molecule type" value="Genomic_DNA"/>
</dbReference>
<evidence type="ECO:0000256" key="1">
    <source>
        <dbReference type="ARBA" id="ARBA00000085"/>
    </source>
</evidence>
<dbReference type="Proteomes" id="UP000218554">
    <property type="component" value="Chromosome"/>
</dbReference>
<sequence>MDNNPRSLFHELVEQIEIGVIILDDELRVMTWNRFISERSGRPLEQARGKPFVDVFPEANGEHFVKVVKLARERAKHVYSHWLDNLPLVKLSSDSDEHERQLQSTLFFPFEAANGERCFGLLMYDTNAVAKTSEHLETALKALNHKQSEQEQLLRKLETANSQLLQSEKLAAIGQLAAGVAHEINNPIGYVFSNLKSLDGYVRALLKITDAVDSATDLDELRQLKRDLEYDYIRGDVEALINESEDGIDRVKRIISALKDFSHIEEEEFRPADLHRGLDTTLNVVNNELKYKAEVVKEYGVLAEVECIPSQINQVVMNLLVNAAHAIEQFGRITLRTGSDGVWAWIEVEDTGKGIDAKTLNRIFEPFFTTKPVGKGTGLGLALSYSIVQKHNGRIEVDSAPGLGTRFRVWLPVRQPDSVAQQDATTA</sequence>
<dbReference type="InterPro" id="IPR003594">
    <property type="entry name" value="HATPase_dom"/>
</dbReference>
<dbReference type="PANTHER" id="PTHR43065:SF50">
    <property type="entry name" value="HISTIDINE KINASE"/>
    <property type="match status" value="1"/>
</dbReference>
<dbReference type="PRINTS" id="PR00344">
    <property type="entry name" value="BCTRLSENSOR"/>
</dbReference>
<dbReference type="GO" id="GO:0000155">
    <property type="term" value="F:phosphorelay sensor kinase activity"/>
    <property type="evidence" value="ECO:0007669"/>
    <property type="project" value="InterPro"/>
</dbReference>
<accession>L8MBR6</accession>
<dbReference type="InterPro" id="IPR013656">
    <property type="entry name" value="PAS_4"/>
</dbReference>
<dbReference type="InterPro" id="IPR003661">
    <property type="entry name" value="HisK_dim/P_dom"/>
</dbReference>
<evidence type="ECO:0000256" key="3">
    <source>
        <dbReference type="ARBA" id="ARBA00022553"/>
    </source>
</evidence>
<dbReference type="InterPro" id="IPR000014">
    <property type="entry name" value="PAS"/>
</dbReference>
<reference evidence="5 6" key="2">
    <citation type="journal article" date="2017" name="Int. J. Syst. Evol. Microbiol.">
        <title>Pseudomonas furukawaii sp. nov., a polychlorinated biphenyl-degrading bacterium isolated from biphenyl-contaminated soil in Japan.</title>
        <authorList>
            <person name="Kimura N."/>
            <person name="Watanabe T."/>
            <person name="Suenaga H."/>
            <person name="Fujihara H."/>
            <person name="Futagami T."/>
            <person name="Goto M."/>
            <person name="Hanada S."/>
            <person name="Hirose J."/>
        </authorList>
    </citation>
    <scope>NUCLEOTIDE SEQUENCE [LARGE SCALE GENOMIC DNA]</scope>
    <source>
        <strain evidence="6">DSM 10086 / NBRC 110670 / KF707</strain>
    </source>
</reference>
<evidence type="ECO:0000256" key="2">
    <source>
        <dbReference type="ARBA" id="ARBA00012438"/>
    </source>
</evidence>
<keyword evidence="6" id="KW-1185">Reference proteome</keyword>
<dbReference type="SUPFAM" id="SSF47384">
    <property type="entry name" value="Homodimeric domain of signal transducing histidine kinase"/>
    <property type="match status" value="1"/>
</dbReference>
<dbReference type="Pfam" id="PF08448">
    <property type="entry name" value="PAS_4"/>
    <property type="match status" value="1"/>
</dbReference>
<dbReference type="OrthoDB" id="1931120at2"/>
<proteinExistence type="predicted"/>
<dbReference type="RefSeq" id="WP_003449869.1">
    <property type="nucleotide sequence ID" value="NZ_AJMR01000084.1"/>
</dbReference>
<comment type="catalytic activity">
    <reaction evidence="1">
        <text>ATP + protein L-histidine = ADP + protein N-phospho-L-histidine.</text>
        <dbReference type="EC" id="2.7.13.3"/>
    </reaction>
</comment>
<dbReference type="Gene3D" id="1.10.287.130">
    <property type="match status" value="1"/>
</dbReference>
<dbReference type="CDD" id="cd00082">
    <property type="entry name" value="HisKA"/>
    <property type="match status" value="1"/>
</dbReference>
<dbReference type="eggNOG" id="COG4191">
    <property type="taxonomic scope" value="Bacteria"/>
</dbReference>
<keyword evidence="3" id="KW-0597">Phosphoprotein</keyword>
<dbReference type="PROSITE" id="PS50109">
    <property type="entry name" value="HIS_KIN"/>
    <property type="match status" value="1"/>
</dbReference>
<organism evidence="5 6">
    <name type="scientific">Metapseudomonas furukawaii</name>
    <name type="common">Pseudomonas furukawaii</name>
    <dbReference type="NCBI Taxonomy" id="1149133"/>
    <lineage>
        <taxon>Bacteria</taxon>
        <taxon>Pseudomonadati</taxon>
        <taxon>Pseudomonadota</taxon>
        <taxon>Gammaproteobacteria</taxon>
        <taxon>Pseudomonadales</taxon>
        <taxon>Pseudomonadaceae</taxon>
        <taxon>Metapseudomonas</taxon>
    </lineage>
</organism>
<dbReference type="AlphaFoldDB" id="L8MBR6"/>
<dbReference type="SMART" id="SM00387">
    <property type="entry name" value="HATPase_c"/>
    <property type="match status" value="1"/>
</dbReference>
<evidence type="ECO:0000313" key="6">
    <source>
        <dbReference type="Proteomes" id="UP000218554"/>
    </source>
</evidence>
<evidence type="ECO:0000256" key="4">
    <source>
        <dbReference type="ARBA" id="ARBA00022777"/>
    </source>
</evidence>
<dbReference type="PANTHER" id="PTHR43065">
    <property type="entry name" value="SENSOR HISTIDINE KINASE"/>
    <property type="match status" value="1"/>
</dbReference>
<dbReference type="Gene3D" id="3.30.565.10">
    <property type="entry name" value="Histidine kinase-like ATPase, C-terminal domain"/>
    <property type="match status" value="1"/>
</dbReference>
<protein>
    <recommendedName>
        <fullName evidence="2">histidine kinase</fullName>
        <ecNumber evidence="2">2.7.13.3</ecNumber>
    </recommendedName>
</protein>
<gene>
    <name evidence="5" type="ORF">KF707C_22370</name>
</gene>
<dbReference type="InterPro" id="IPR005467">
    <property type="entry name" value="His_kinase_dom"/>
</dbReference>
<dbReference type="SUPFAM" id="SSF55874">
    <property type="entry name" value="ATPase domain of HSP90 chaperone/DNA topoisomerase II/histidine kinase"/>
    <property type="match status" value="1"/>
</dbReference>
<dbReference type="KEGG" id="pfuw:KF707C_22370"/>
<dbReference type="EC" id="2.7.13.3" evidence="2"/>
<accession>A0A143SPG0</accession>
<keyword evidence="4 5" id="KW-0418">Kinase</keyword>
<dbReference type="InterPro" id="IPR004358">
    <property type="entry name" value="Sig_transdc_His_kin-like_C"/>
</dbReference>